<comment type="similarity">
    <text evidence="9">Belongs to the NqrDE/RnfAE family.</text>
</comment>
<comment type="function">
    <text evidence="9">Part of a membrane-bound complex that couples electron transfer with translocation of ions across the membrane.</text>
</comment>
<accession>A0ABS7DDN0</accession>
<comment type="caution">
    <text evidence="10">The sequence shown here is derived from an EMBL/GenBank/DDBJ whole genome shotgun (WGS) entry which is preliminary data.</text>
</comment>
<keyword evidence="7 9" id="KW-1133">Transmembrane helix</keyword>
<name>A0ABS7DDN0_9GAMM</name>
<protein>
    <recommendedName>
        <fullName evidence="9">Ion-translocating oxidoreductase complex subunit E</fullName>
        <ecNumber evidence="9">7.-.-.-</ecNumber>
    </recommendedName>
    <alternativeName>
        <fullName evidence="9">Rnf electron transport complex subunit E</fullName>
    </alternativeName>
</protein>
<evidence type="ECO:0000256" key="6">
    <source>
        <dbReference type="ARBA" id="ARBA00022982"/>
    </source>
</evidence>
<evidence type="ECO:0000256" key="3">
    <source>
        <dbReference type="ARBA" id="ARBA00022519"/>
    </source>
</evidence>
<feature type="transmembrane region" description="Helical" evidence="9">
    <location>
        <begin position="47"/>
        <end position="66"/>
    </location>
</feature>
<dbReference type="PIRSF" id="PIRSF006102">
    <property type="entry name" value="NQR_DE"/>
    <property type="match status" value="1"/>
</dbReference>
<dbReference type="InterPro" id="IPR010968">
    <property type="entry name" value="RnfE"/>
</dbReference>
<dbReference type="PANTHER" id="PTHR30586:SF0">
    <property type="entry name" value="ION-TRANSLOCATING OXIDOREDUCTASE COMPLEX SUBUNIT E"/>
    <property type="match status" value="1"/>
</dbReference>
<evidence type="ECO:0000313" key="10">
    <source>
        <dbReference type="EMBL" id="MBW7569373.1"/>
    </source>
</evidence>
<feature type="transmembrane region" description="Helical" evidence="9">
    <location>
        <begin position="188"/>
        <end position="209"/>
    </location>
</feature>
<dbReference type="Proteomes" id="UP000731465">
    <property type="component" value="Unassembled WGS sequence"/>
</dbReference>
<feature type="transmembrane region" description="Helical" evidence="9">
    <location>
        <begin position="78"/>
        <end position="96"/>
    </location>
</feature>
<evidence type="ECO:0000256" key="8">
    <source>
        <dbReference type="ARBA" id="ARBA00023136"/>
    </source>
</evidence>
<evidence type="ECO:0000256" key="4">
    <source>
        <dbReference type="ARBA" id="ARBA00022692"/>
    </source>
</evidence>
<feature type="transmembrane region" description="Helical" evidence="9">
    <location>
        <begin position="134"/>
        <end position="155"/>
    </location>
</feature>
<proteinExistence type="inferred from homology"/>
<dbReference type="InterPro" id="IPR003667">
    <property type="entry name" value="NqrDE/RnfAE"/>
</dbReference>
<evidence type="ECO:0000256" key="9">
    <source>
        <dbReference type="HAMAP-Rule" id="MF_00478"/>
    </source>
</evidence>
<dbReference type="NCBIfam" id="TIGR01948">
    <property type="entry name" value="rnfE"/>
    <property type="match status" value="1"/>
</dbReference>
<evidence type="ECO:0000256" key="1">
    <source>
        <dbReference type="ARBA" id="ARBA00004127"/>
    </source>
</evidence>
<sequence length="232" mass="25469">MNKNGNDFKSMLKDFFKGLWSNNPGLCQLLGLCPLLAVTTSACSAIGLGIATLLVLTLSSLIISAIRKLIFKEIRIPVYVLFIATLVTAVKFYVEAYFPELYAQLGIYLALIVTNCIIMGRAEAYAGKNSILPSLFDALGNGIGFFIVLFVLGAIREILGQGTLFAGAYYLFGDFGKSLECTIISADYTLMVAILPPGGFFIMAFLVALKNYIQDFKRNKYENSFKIKSIQN</sequence>
<dbReference type="HAMAP" id="MF_00478">
    <property type="entry name" value="RsxE_RnfE"/>
    <property type="match status" value="1"/>
</dbReference>
<dbReference type="PANTHER" id="PTHR30586">
    <property type="entry name" value="ELECTRON TRANSPORT COMPLEX PROTEIN RNFE"/>
    <property type="match status" value="1"/>
</dbReference>
<evidence type="ECO:0000256" key="7">
    <source>
        <dbReference type="ARBA" id="ARBA00022989"/>
    </source>
</evidence>
<keyword evidence="2 9" id="KW-0813">Transport</keyword>
<dbReference type="NCBIfam" id="NF009070">
    <property type="entry name" value="PRK12405.1"/>
    <property type="match status" value="1"/>
</dbReference>
<keyword evidence="11" id="KW-1185">Reference proteome</keyword>
<keyword evidence="8 9" id="KW-0472">Membrane</keyword>
<gene>
    <name evidence="9" type="primary">rnfE</name>
    <name evidence="10" type="ORF">J5V48_00485</name>
</gene>
<dbReference type="EMBL" id="JAGFNY010000001">
    <property type="protein sequence ID" value="MBW7569373.1"/>
    <property type="molecule type" value="Genomic_DNA"/>
</dbReference>
<evidence type="ECO:0000256" key="2">
    <source>
        <dbReference type="ARBA" id="ARBA00022448"/>
    </source>
</evidence>
<evidence type="ECO:0000256" key="5">
    <source>
        <dbReference type="ARBA" id="ARBA00022967"/>
    </source>
</evidence>
<reference evidence="10 11" key="1">
    <citation type="submission" date="2021-03" db="EMBL/GenBank/DDBJ databases">
        <title>Succinivibrio sp. nov. isolated from feces of cow.</title>
        <authorList>
            <person name="Choi J.-Y."/>
        </authorList>
    </citation>
    <scope>NUCLEOTIDE SEQUENCE [LARGE SCALE GENOMIC DNA]</scope>
    <source>
        <strain evidence="10 11">AGMB01872</strain>
    </source>
</reference>
<keyword evidence="3 9" id="KW-0997">Cell inner membrane</keyword>
<keyword evidence="9" id="KW-1003">Cell membrane</keyword>
<evidence type="ECO:0000313" key="11">
    <source>
        <dbReference type="Proteomes" id="UP000731465"/>
    </source>
</evidence>
<comment type="subcellular location">
    <subcellularLocation>
        <location evidence="9">Cell inner membrane</location>
        <topology evidence="9">Multi-pass membrane protein</topology>
    </subcellularLocation>
    <subcellularLocation>
        <location evidence="1">Endomembrane system</location>
        <topology evidence="1">Multi-pass membrane protein</topology>
    </subcellularLocation>
</comment>
<keyword evidence="5 9" id="KW-1278">Translocase</keyword>
<dbReference type="Pfam" id="PF02508">
    <property type="entry name" value="Rnf-Nqr"/>
    <property type="match status" value="1"/>
</dbReference>
<keyword evidence="6 9" id="KW-0249">Electron transport</keyword>
<comment type="subunit">
    <text evidence="9">The complex is composed of six subunits: RnfA, RnfB, RnfC, RnfD, RnfE and RnfG.</text>
</comment>
<keyword evidence="4 9" id="KW-0812">Transmembrane</keyword>
<organism evidence="10 11">
    <name type="scientific">Succinivibrio faecicola</name>
    <dbReference type="NCBI Taxonomy" id="2820300"/>
    <lineage>
        <taxon>Bacteria</taxon>
        <taxon>Pseudomonadati</taxon>
        <taxon>Pseudomonadota</taxon>
        <taxon>Gammaproteobacteria</taxon>
        <taxon>Aeromonadales</taxon>
        <taxon>Succinivibrionaceae</taxon>
        <taxon>Succinivibrio</taxon>
    </lineage>
</organism>
<feature type="transmembrane region" description="Helical" evidence="9">
    <location>
        <begin position="102"/>
        <end position="122"/>
    </location>
</feature>
<dbReference type="EC" id="7.-.-.-" evidence="9"/>